<sequence>MNSSSNQLSNSPQPPESDQSQPPIPPAKPPTPPAKPPEAEAIPSEPTVEAPETEAQAPETAVEPSPAEARGPETEAQAPETAVEPSPAEARGPETEAESKSDDSSDRASNRSASEGSSHSDLTDLHKQPIPPPSEPKQYRAVGLIRGRYQPSEEQFTRGILLTSDGTEIDAVLLGRVMSLVKNHLDLEQEHLWVVYPRTRQNTDNLHAQIMGVWEPEKLATDSPDERGEGMATERAESTEESEEAIAPAPTLQSHLEDGYFSIRGEVIFQSQPHQYIIIKIRQTARKDSEKPKFFKLKLKGLLSNPKAVGHFWDLHVHRVGEQLEIDGGNHMGFVGAKRKKPFSGRPRGKGPGRHRGNARPVTKGGKRAGSAPSPSKPSKKNPPSKSE</sequence>
<dbReference type="RefSeq" id="WP_168570846.1">
    <property type="nucleotide sequence ID" value="NZ_CP051167.1"/>
</dbReference>
<feature type="region of interest" description="Disordered" evidence="1">
    <location>
        <begin position="328"/>
        <end position="388"/>
    </location>
</feature>
<dbReference type="KEGG" id="oxy:HCG48_20615"/>
<proteinExistence type="predicted"/>
<feature type="compositionally biased region" description="Low complexity" evidence="1">
    <location>
        <begin position="39"/>
        <end position="64"/>
    </location>
</feature>
<dbReference type="Proteomes" id="UP000500857">
    <property type="component" value="Chromosome"/>
</dbReference>
<evidence type="ECO:0000313" key="3">
    <source>
        <dbReference type="Proteomes" id="UP000500857"/>
    </source>
</evidence>
<feature type="compositionally biased region" description="Basic and acidic residues" evidence="1">
    <location>
        <begin position="91"/>
        <end position="109"/>
    </location>
</feature>
<feature type="compositionally biased region" description="Basic residues" evidence="1">
    <location>
        <begin position="337"/>
        <end position="358"/>
    </location>
</feature>
<keyword evidence="3" id="KW-1185">Reference proteome</keyword>
<reference evidence="2 3" key="1">
    <citation type="submission" date="2020-04" db="EMBL/GenBank/DDBJ databases">
        <authorList>
            <person name="Basu S."/>
            <person name="Maruthanayagam V."/>
            <person name="Chakraborty S."/>
            <person name="Pramanik A."/>
            <person name="Mukherjee J."/>
            <person name="Brink B."/>
        </authorList>
    </citation>
    <scope>NUCLEOTIDE SEQUENCE [LARGE SCALE GENOMIC DNA]</scope>
    <source>
        <strain evidence="2 3">AP17</strain>
    </source>
</reference>
<organism evidence="2 3">
    <name type="scientific">Oxynema aestuarii AP17</name>
    <dbReference type="NCBI Taxonomy" id="2064643"/>
    <lineage>
        <taxon>Bacteria</taxon>
        <taxon>Bacillati</taxon>
        <taxon>Cyanobacteriota</taxon>
        <taxon>Cyanophyceae</taxon>
        <taxon>Oscillatoriophycideae</taxon>
        <taxon>Oscillatoriales</taxon>
        <taxon>Oscillatoriaceae</taxon>
        <taxon>Oxynema</taxon>
        <taxon>Oxynema aestuarii</taxon>
    </lineage>
</organism>
<evidence type="ECO:0000256" key="1">
    <source>
        <dbReference type="SAM" id="MobiDB-lite"/>
    </source>
</evidence>
<name>A0A6H1U4Z7_9CYAN</name>
<dbReference type="EMBL" id="CP051167">
    <property type="protein sequence ID" value="QIZ72699.1"/>
    <property type="molecule type" value="Genomic_DNA"/>
</dbReference>
<feature type="region of interest" description="Disordered" evidence="1">
    <location>
        <begin position="217"/>
        <end position="248"/>
    </location>
</feature>
<feature type="compositionally biased region" description="Pro residues" evidence="1">
    <location>
        <begin position="22"/>
        <end position="36"/>
    </location>
</feature>
<feature type="compositionally biased region" description="Basic and acidic residues" evidence="1">
    <location>
        <begin position="217"/>
        <end position="238"/>
    </location>
</feature>
<evidence type="ECO:0000313" key="2">
    <source>
        <dbReference type="EMBL" id="QIZ72699.1"/>
    </source>
</evidence>
<gene>
    <name evidence="2" type="ORF">HCG48_20615</name>
</gene>
<accession>A0A6H1U4Z7</accession>
<protein>
    <submittedName>
        <fullName evidence="2">Uncharacterized protein</fullName>
    </submittedName>
</protein>
<feature type="region of interest" description="Disordered" evidence="1">
    <location>
        <begin position="1"/>
        <end position="138"/>
    </location>
</feature>
<dbReference type="AlphaFoldDB" id="A0A6H1U4Z7"/>
<feature type="compositionally biased region" description="Low complexity" evidence="1">
    <location>
        <begin position="1"/>
        <end position="21"/>
    </location>
</feature>